<dbReference type="Pfam" id="PF07063">
    <property type="entry name" value="HGLS"/>
    <property type="match status" value="1"/>
</dbReference>
<comment type="cofactor">
    <cofactor evidence="1">
        <name>Fe(2+)</name>
        <dbReference type="ChEBI" id="CHEBI:29033"/>
    </cofactor>
</comment>
<keyword evidence="3" id="KW-0560">Oxidoreductase</keyword>
<evidence type="ECO:0000313" key="9">
    <source>
        <dbReference type="EMBL" id="KAF2029385.1"/>
    </source>
</evidence>
<keyword evidence="10" id="KW-1185">Reference proteome</keyword>
<evidence type="ECO:0000256" key="3">
    <source>
        <dbReference type="ARBA" id="ARBA00023002"/>
    </source>
</evidence>
<evidence type="ECO:0000256" key="6">
    <source>
        <dbReference type="ARBA" id="ARBA00035023"/>
    </source>
</evidence>
<sequence>MVPMTIETDTSPRDEFDADELRTSFALAMSAMYKKEVPLYGNLTQIVRAVNEETLANASDCRNSVLKNGDVASERLEPERHGAIRLGTAHELFTVRRVFEIIGMYPVGYFDLSHAGLPMHATCFRPTTTTALRKNPFRIFTTLLRPELMEDDEARGGATNLLGQRSIFSEDLLRLLDLAERQGGQLKVDQGDLFVQEVMKTFDWKPIAATSKELYQTLKGQHPILADIACFRSAHINHLTPRTLNIAAAQERMKAEGMAVKERIEGPPPRDCPILLRQTSFLALEERIQFPTAHGELNTTGSHKARFGEIEERGAAVTLAGRELYDKLLDKAMRKISGHPSFKPDEQDQIVTRTFAQYPDSWDELRRHDLVYFHYRCCPRAKPFQTQKRSTREELLALDVMEAVPIMYEEFLPMSAAGIFQSNLGNPNSVAAKIRTALSDKTGYEHALRRPILDMNGLYAEAQAASLRACALELGLPEKDFVEQGRDSHI</sequence>
<comment type="similarity">
    <text evidence="5">Belongs to the 2-oxoadipate dioxygenase/decarboxylase family.</text>
</comment>
<evidence type="ECO:0000256" key="2">
    <source>
        <dbReference type="ARBA" id="ARBA00022964"/>
    </source>
</evidence>
<evidence type="ECO:0000256" key="1">
    <source>
        <dbReference type="ARBA" id="ARBA00001954"/>
    </source>
</evidence>
<dbReference type="OrthoDB" id="8300246at2759"/>
<reference evidence="9" key="1">
    <citation type="journal article" date="2020" name="Stud. Mycol.">
        <title>101 Dothideomycetes genomes: a test case for predicting lifestyles and emergence of pathogens.</title>
        <authorList>
            <person name="Haridas S."/>
            <person name="Albert R."/>
            <person name="Binder M."/>
            <person name="Bloem J."/>
            <person name="Labutti K."/>
            <person name="Salamov A."/>
            <person name="Andreopoulos B."/>
            <person name="Baker S."/>
            <person name="Barry K."/>
            <person name="Bills G."/>
            <person name="Bluhm B."/>
            <person name="Cannon C."/>
            <person name="Castanera R."/>
            <person name="Culley D."/>
            <person name="Daum C."/>
            <person name="Ezra D."/>
            <person name="Gonzalez J."/>
            <person name="Henrissat B."/>
            <person name="Kuo A."/>
            <person name="Liang C."/>
            <person name="Lipzen A."/>
            <person name="Lutzoni F."/>
            <person name="Magnuson J."/>
            <person name="Mondo S."/>
            <person name="Nolan M."/>
            <person name="Ohm R."/>
            <person name="Pangilinan J."/>
            <person name="Park H.-J."/>
            <person name="Ramirez L."/>
            <person name="Alfaro M."/>
            <person name="Sun H."/>
            <person name="Tritt A."/>
            <person name="Yoshinaga Y."/>
            <person name="Zwiers L.-H."/>
            <person name="Turgeon B."/>
            <person name="Goodwin S."/>
            <person name="Spatafora J."/>
            <person name="Crous P."/>
            <person name="Grigoriev I."/>
        </authorList>
    </citation>
    <scope>NUCLEOTIDE SEQUENCE</scope>
    <source>
        <strain evidence="9">CBS 110217</strain>
    </source>
</reference>
<proteinExistence type="inferred from homology"/>
<dbReference type="InterPro" id="IPR009770">
    <property type="entry name" value="HGLS"/>
</dbReference>
<name>A0A9P4LLN1_9PLEO</name>
<gene>
    <name evidence="9" type="ORF">EK21DRAFT_112941</name>
</gene>
<dbReference type="PANTHER" id="PTHR39479">
    <property type="match status" value="1"/>
</dbReference>
<dbReference type="Proteomes" id="UP000799777">
    <property type="component" value="Unassembled WGS sequence"/>
</dbReference>
<keyword evidence="4" id="KW-0408">Iron</keyword>
<evidence type="ECO:0000256" key="4">
    <source>
        <dbReference type="ARBA" id="ARBA00023004"/>
    </source>
</evidence>
<evidence type="ECO:0000256" key="5">
    <source>
        <dbReference type="ARBA" id="ARBA00035013"/>
    </source>
</evidence>
<comment type="caution">
    <text evidence="9">The sequence shown here is derived from an EMBL/GenBank/DDBJ whole genome shotgun (WGS) entry which is preliminary data.</text>
</comment>
<evidence type="ECO:0000256" key="7">
    <source>
        <dbReference type="ARBA" id="ARBA00035034"/>
    </source>
</evidence>
<dbReference type="SMART" id="SM01150">
    <property type="entry name" value="DUF1338"/>
    <property type="match status" value="1"/>
</dbReference>
<accession>A0A9P4LLN1</accession>
<dbReference type="EMBL" id="ML978201">
    <property type="protein sequence ID" value="KAF2029385.1"/>
    <property type="molecule type" value="Genomic_DNA"/>
</dbReference>
<keyword evidence="2" id="KW-0223">Dioxygenase</keyword>
<evidence type="ECO:0000256" key="8">
    <source>
        <dbReference type="ARBA" id="ARBA00035045"/>
    </source>
</evidence>
<dbReference type="PANTHER" id="PTHR39479:SF2">
    <property type="entry name" value="2-OXOADIPATE DIOXYGENASE_DECARBOXYLASE"/>
    <property type="match status" value="1"/>
</dbReference>
<protein>
    <recommendedName>
        <fullName evidence="7">2-oxoadipate dioxygenase/decarboxylase</fullName>
        <ecNumber evidence="6">1.13.11.93</ecNumber>
    </recommendedName>
    <alternativeName>
        <fullName evidence="8">2-hydroxyglutarate synthase</fullName>
    </alternativeName>
</protein>
<dbReference type="GO" id="GO:0051213">
    <property type="term" value="F:dioxygenase activity"/>
    <property type="evidence" value="ECO:0007669"/>
    <property type="project" value="UniProtKB-KW"/>
</dbReference>
<dbReference type="Gene3D" id="3.10.180.80">
    <property type="entry name" value="Uncharacterised protein PF07063, DUF1338"/>
    <property type="match status" value="1"/>
</dbReference>
<dbReference type="CDD" id="cd16348">
    <property type="entry name" value="VOC_YdcJ_like"/>
    <property type="match status" value="1"/>
</dbReference>
<dbReference type="InterPro" id="IPR047869">
    <property type="entry name" value="YdcJ_bac-like"/>
</dbReference>
<evidence type="ECO:0000313" key="10">
    <source>
        <dbReference type="Proteomes" id="UP000799777"/>
    </source>
</evidence>
<organism evidence="9 10">
    <name type="scientific">Setomelanomma holmii</name>
    <dbReference type="NCBI Taxonomy" id="210430"/>
    <lineage>
        <taxon>Eukaryota</taxon>
        <taxon>Fungi</taxon>
        <taxon>Dikarya</taxon>
        <taxon>Ascomycota</taxon>
        <taxon>Pezizomycotina</taxon>
        <taxon>Dothideomycetes</taxon>
        <taxon>Pleosporomycetidae</taxon>
        <taxon>Pleosporales</taxon>
        <taxon>Pleosporineae</taxon>
        <taxon>Phaeosphaeriaceae</taxon>
        <taxon>Setomelanomma</taxon>
    </lineage>
</organism>
<dbReference type="AlphaFoldDB" id="A0A9P4LLN1"/>
<dbReference type="EC" id="1.13.11.93" evidence="6"/>